<proteinExistence type="predicted"/>
<evidence type="ECO:0000256" key="2">
    <source>
        <dbReference type="SAM" id="SignalP"/>
    </source>
</evidence>
<feature type="compositionally biased region" description="Low complexity" evidence="1">
    <location>
        <begin position="263"/>
        <end position="283"/>
    </location>
</feature>
<feature type="compositionally biased region" description="Basic and acidic residues" evidence="1">
    <location>
        <begin position="284"/>
        <end position="297"/>
    </location>
</feature>
<keyword evidence="2" id="KW-0732">Signal</keyword>
<feature type="compositionally biased region" description="Polar residues" evidence="1">
    <location>
        <begin position="190"/>
        <end position="212"/>
    </location>
</feature>
<keyword evidence="4" id="KW-1185">Reference proteome</keyword>
<feature type="compositionally biased region" description="Low complexity" evidence="1">
    <location>
        <begin position="154"/>
        <end position="179"/>
    </location>
</feature>
<sequence>MKSTLILLLSARLAEEEGESGVSPQKIDSEAINLSEFQEKGPLVMQARMKGKIKHALDDDKSFSLKEVSFYPQYNEICIIGSDIEQLEGMSQLSVLSGEKSAEAAKVRKGAYPTMASEAKRKEATEAAAREAERVRENERRIAESAIRRRARDAAAAAAAAQVASDKSKQAAVTSQSSSDKSKQDISSPDARSQKSIQRVPTVDKTQLSQKSVSRRARSRHDSVQKPPPSYQHPPVEDHRKAPAVVARKRPSNDGRKPDALGATSTKSKRSVSSPSPSTSSGRASDDSKSQKSEVKSASKPPRTAR</sequence>
<evidence type="ECO:0000256" key="1">
    <source>
        <dbReference type="SAM" id="MobiDB-lite"/>
    </source>
</evidence>
<feature type="signal peptide" evidence="2">
    <location>
        <begin position="1"/>
        <end position="16"/>
    </location>
</feature>
<gene>
    <name evidence="3" type="ORF">GCK32_016926</name>
</gene>
<feature type="chain" id="PRO_5042855543" evidence="2">
    <location>
        <begin position="17"/>
        <end position="306"/>
    </location>
</feature>
<name>A0AAN8GC19_TRICO</name>
<feature type="region of interest" description="Disordered" evidence="1">
    <location>
        <begin position="108"/>
        <end position="306"/>
    </location>
</feature>
<dbReference type="AlphaFoldDB" id="A0AAN8GC19"/>
<evidence type="ECO:0000313" key="4">
    <source>
        <dbReference type="Proteomes" id="UP001331761"/>
    </source>
</evidence>
<evidence type="ECO:0000313" key="3">
    <source>
        <dbReference type="EMBL" id="KAK5981743.1"/>
    </source>
</evidence>
<comment type="caution">
    <text evidence="3">The sequence shown here is derived from an EMBL/GenBank/DDBJ whole genome shotgun (WGS) entry which is preliminary data.</text>
</comment>
<dbReference type="Proteomes" id="UP001331761">
    <property type="component" value="Unassembled WGS sequence"/>
</dbReference>
<protein>
    <submittedName>
        <fullName evidence="3">Uncharacterized protein</fullName>
    </submittedName>
</protein>
<organism evidence="3 4">
    <name type="scientific">Trichostrongylus colubriformis</name>
    <name type="common">Black scour worm</name>
    <dbReference type="NCBI Taxonomy" id="6319"/>
    <lineage>
        <taxon>Eukaryota</taxon>
        <taxon>Metazoa</taxon>
        <taxon>Ecdysozoa</taxon>
        <taxon>Nematoda</taxon>
        <taxon>Chromadorea</taxon>
        <taxon>Rhabditida</taxon>
        <taxon>Rhabditina</taxon>
        <taxon>Rhabditomorpha</taxon>
        <taxon>Strongyloidea</taxon>
        <taxon>Trichostrongylidae</taxon>
        <taxon>Trichostrongylus</taxon>
    </lineage>
</organism>
<reference evidence="3 4" key="1">
    <citation type="submission" date="2019-10" db="EMBL/GenBank/DDBJ databases">
        <title>Assembly and Annotation for the nematode Trichostrongylus colubriformis.</title>
        <authorList>
            <person name="Martin J."/>
        </authorList>
    </citation>
    <scope>NUCLEOTIDE SEQUENCE [LARGE SCALE GENOMIC DNA]</scope>
    <source>
        <strain evidence="3">G859</strain>
        <tissue evidence="3">Whole worm</tissue>
    </source>
</reference>
<feature type="compositionally biased region" description="Basic and acidic residues" evidence="1">
    <location>
        <begin position="118"/>
        <end position="147"/>
    </location>
</feature>
<dbReference type="EMBL" id="WIXE01005934">
    <property type="protein sequence ID" value="KAK5981743.1"/>
    <property type="molecule type" value="Genomic_DNA"/>
</dbReference>
<accession>A0AAN8GC19</accession>